<evidence type="ECO:0000313" key="3">
    <source>
        <dbReference type="Proteomes" id="UP001295423"/>
    </source>
</evidence>
<sequence>MMPKKNESSSPTMLQEVFDKLESRSRGALTPPRSNVTTTADNNATPAKRYQTSNNGAFEVLDTLDRKNRSTTHDLDPLAEGEDFGSLSADEADTGDDGIIRSSRKRVQKARFAYREDPEYWTGRRGSTILQRGRRRSSMMYPQVKETADSAALACSLMI</sequence>
<keyword evidence="3" id="KW-1185">Reference proteome</keyword>
<dbReference type="Proteomes" id="UP001295423">
    <property type="component" value="Unassembled WGS sequence"/>
</dbReference>
<comment type="caution">
    <text evidence="2">The sequence shown here is derived from an EMBL/GenBank/DDBJ whole genome shotgun (WGS) entry which is preliminary data.</text>
</comment>
<evidence type="ECO:0000313" key="2">
    <source>
        <dbReference type="EMBL" id="CAJ1959886.1"/>
    </source>
</evidence>
<dbReference type="AlphaFoldDB" id="A0AAD2JKY2"/>
<gene>
    <name evidence="2" type="ORF">CYCCA115_LOCUS18305</name>
</gene>
<organism evidence="2 3">
    <name type="scientific">Cylindrotheca closterium</name>
    <dbReference type="NCBI Taxonomy" id="2856"/>
    <lineage>
        <taxon>Eukaryota</taxon>
        <taxon>Sar</taxon>
        <taxon>Stramenopiles</taxon>
        <taxon>Ochrophyta</taxon>
        <taxon>Bacillariophyta</taxon>
        <taxon>Bacillariophyceae</taxon>
        <taxon>Bacillariophycidae</taxon>
        <taxon>Bacillariales</taxon>
        <taxon>Bacillariaceae</taxon>
        <taxon>Cylindrotheca</taxon>
    </lineage>
</organism>
<dbReference type="EMBL" id="CAKOGP040002025">
    <property type="protein sequence ID" value="CAJ1959886.1"/>
    <property type="molecule type" value="Genomic_DNA"/>
</dbReference>
<protein>
    <submittedName>
        <fullName evidence="2">Uncharacterized protein</fullName>
    </submittedName>
</protein>
<accession>A0AAD2JKY2</accession>
<proteinExistence type="predicted"/>
<name>A0AAD2JKY2_9STRA</name>
<feature type="region of interest" description="Disordered" evidence="1">
    <location>
        <begin position="1"/>
        <end position="99"/>
    </location>
</feature>
<feature type="compositionally biased region" description="Basic and acidic residues" evidence="1">
    <location>
        <begin position="63"/>
        <end position="76"/>
    </location>
</feature>
<feature type="compositionally biased region" description="Polar residues" evidence="1">
    <location>
        <begin position="32"/>
        <end position="56"/>
    </location>
</feature>
<reference evidence="2" key="1">
    <citation type="submission" date="2023-08" db="EMBL/GenBank/DDBJ databases">
        <authorList>
            <person name="Audoor S."/>
            <person name="Bilcke G."/>
        </authorList>
    </citation>
    <scope>NUCLEOTIDE SEQUENCE</scope>
</reference>
<evidence type="ECO:0000256" key="1">
    <source>
        <dbReference type="SAM" id="MobiDB-lite"/>
    </source>
</evidence>